<proteinExistence type="predicted"/>
<reference evidence="2" key="1">
    <citation type="journal article" date="2020" name="Stud. Mycol.">
        <title>101 Dothideomycetes genomes: a test case for predicting lifestyles and emergence of pathogens.</title>
        <authorList>
            <person name="Haridas S."/>
            <person name="Albert R."/>
            <person name="Binder M."/>
            <person name="Bloem J."/>
            <person name="Labutti K."/>
            <person name="Salamov A."/>
            <person name="Andreopoulos B."/>
            <person name="Baker S."/>
            <person name="Barry K."/>
            <person name="Bills G."/>
            <person name="Bluhm B."/>
            <person name="Cannon C."/>
            <person name="Castanera R."/>
            <person name="Culley D."/>
            <person name="Daum C."/>
            <person name="Ezra D."/>
            <person name="Gonzalez J."/>
            <person name="Henrissat B."/>
            <person name="Kuo A."/>
            <person name="Liang C."/>
            <person name="Lipzen A."/>
            <person name="Lutzoni F."/>
            <person name="Magnuson J."/>
            <person name="Mondo S."/>
            <person name="Nolan M."/>
            <person name="Ohm R."/>
            <person name="Pangilinan J."/>
            <person name="Park H.-J."/>
            <person name="Ramirez L."/>
            <person name="Alfaro M."/>
            <person name="Sun H."/>
            <person name="Tritt A."/>
            <person name="Yoshinaga Y."/>
            <person name="Zwiers L.-H."/>
            <person name="Turgeon B."/>
            <person name="Goodwin S."/>
            <person name="Spatafora J."/>
            <person name="Crous P."/>
            <person name="Grigoriev I."/>
        </authorList>
    </citation>
    <scope>NUCLEOTIDE SEQUENCE</scope>
    <source>
        <strain evidence="2">CBS 675.92</strain>
    </source>
</reference>
<evidence type="ECO:0000313" key="2">
    <source>
        <dbReference type="EMBL" id="KAF1959023.1"/>
    </source>
</evidence>
<evidence type="ECO:0000313" key="1">
    <source>
        <dbReference type="EMBL" id="KAF1948325.1"/>
    </source>
</evidence>
<organism evidence="2 3">
    <name type="scientific">Byssothecium circinans</name>
    <dbReference type="NCBI Taxonomy" id="147558"/>
    <lineage>
        <taxon>Eukaryota</taxon>
        <taxon>Fungi</taxon>
        <taxon>Dikarya</taxon>
        <taxon>Ascomycota</taxon>
        <taxon>Pezizomycotina</taxon>
        <taxon>Dothideomycetes</taxon>
        <taxon>Pleosporomycetidae</taxon>
        <taxon>Pleosporales</taxon>
        <taxon>Massarineae</taxon>
        <taxon>Massarinaceae</taxon>
        <taxon>Byssothecium</taxon>
    </lineage>
</organism>
<dbReference type="EMBL" id="ML977062">
    <property type="protein sequence ID" value="KAF1948325.1"/>
    <property type="molecule type" value="Genomic_DNA"/>
</dbReference>
<gene>
    <name evidence="2" type="ORF">CC80DRAFT_24358</name>
    <name evidence="1" type="ORF">CC80DRAFT_317776</name>
</gene>
<accession>A0A6A5U1I7</accession>
<evidence type="ECO:0008006" key="4">
    <source>
        <dbReference type="Google" id="ProtNLM"/>
    </source>
</evidence>
<keyword evidence="3" id="KW-1185">Reference proteome</keyword>
<evidence type="ECO:0000313" key="3">
    <source>
        <dbReference type="Proteomes" id="UP000800035"/>
    </source>
</evidence>
<dbReference type="Proteomes" id="UP000800035">
    <property type="component" value="Unassembled WGS sequence"/>
</dbReference>
<protein>
    <recommendedName>
        <fullName evidence="4">C3H1-type domain-containing protein</fullName>
    </recommendedName>
</protein>
<dbReference type="EMBL" id="ML976986">
    <property type="protein sequence ID" value="KAF1959023.1"/>
    <property type="molecule type" value="Genomic_DNA"/>
</dbReference>
<sequence>MRAGLSMRPGTDEIAKSVRGEEVFSKFVVWVRSKVMNSGLLVEARNKVPRIHCKIRGSSEATSRICERADKRCPRRAVPNDDDCIKHVSRALAPTSVLGSSGVRHLTCCTHHSDRICGHASRCRFTHRPSPLLLQLRPPHPGACKVCRSKVCGYPRSRAARQRNKHSSN</sequence>
<dbReference type="AlphaFoldDB" id="A0A6A5U1I7"/>
<name>A0A6A5U1I7_9PLEO</name>